<dbReference type="EMBL" id="BSNM01000016">
    <property type="protein sequence ID" value="GLQ32952.1"/>
    <property type="molecule type" value="Genomic_DNA"/>
</dbReference>
<proteinExistence type="inferred from homology"/>
<gene>
    <name evidence="6" type="ORF">GCM10007876_34310</name>
</gene>
<comment type="similarity">
    <text evidence="1">Belongs to the bacterial solute-binding protein 9 family.</text>
</comment>
<evidence type="ECO:0000256" key="1">
    <source>
        <dbReference type="ARBA" id="ARBA00011028"/>
    </source>
</evidence>
<dbReference type="GO" id="GO:0006829">
    <property type="term" value="P:zinc ion transport"/>
    <property type="evidence" value="ECO:0007669"/>
    <property type="project" value="UniProtKB-KW"/>
</dbReference>
<keyword evidence="7" id="KW-1185">Reference proteome</keyword>
<organism evidence="6 7">
    <name type="scientific">Litoribrevibacter albus</name>
    <dbReference type="NCBI Taxonomy" id="1473156"/>
    <lineage>
        <taxon>Bacteria</taxon>
        <taxon>Pseudomonadati</taxon>
        <taxon>Pseudomonadota</taxon>
        <taxon>Gammaproteobacteria</taxon>
        <taxon>Oceanospirillales</taxon>
        <taxon>Oceanospirillaceae</taxon>
        <taxon>Litoribrevibacter</taxon>
    </lineage>
</organism>
<sequence length="328" mass="36707">MHTLGFLNAIRIRLHILVVVMMSVLAQTSVAGLFSEETEPTEDHKLTLVASIPPLKMLLDDLVGDKATIELISQNGSPHHKVMRPSDVAKLNSADMIVWVGPELEQYLVRFVGRYAGKTLSMIETASDEALHHFDNVHHSEHVHQHHDHDQHSTLDPHLWLNPLAVKETGKAIIERISQLDAANASFYQTRYQALVDAIDTSIVVWQKQLMPLKGKAYFVYHDAYGYLESTLGIESLAVLTVNPGVKPSAKKLGQLAQQLKGVEAACVFYEPEFQQIRLDRVTDARLEYYLLNPLGVVGEQSASGRLHYIEFMARLVDGFGECLSRLP</sequence>
<keyword evidence="4" id="KW-0732">Signal</keyword>
<accession>A0AA37W7V3</accession>
<dbReference type="Pfam" id="PF01297">
    <property type="entry name" value="ZnuA"/>
    <property type="match status" value="1"/>
</dbReference>
<keyword evidence="5" id="KW-0864">Zinc transport</keyword>
<name>A0AA37W7V3_9GAMM</name>
<reference evidence="6" key="2">
    <citation type="submission" date="2023-01" db="EMBL/GenBank/DDBJ databases">
        <title>Draft genome sequence of Litoribrevibacter albus strain NBRC 110071.</title>
        <authorList>
            <person name="Sun Q."/>
            <person name="Mori K."/>
        </authorList>
    </citation>
    <scope>NUCLEOTIDE SEQUENCE</scope>
    <source>
        <strain evidence="6">NBRC 110071</strain>
    </source>
</reference>
<keyword evidence="5" id="KW-0406">Ion transport</keyword>
<dbReference type="InterPro" id="IPR006127">
    <property type="entry name" value="ZnuA-like"/>
</dbReference>
<dbReference type="InterPro" id="IPR050492">
    <property type="entry name" value="Bact_metal-bind_prot9"/>
</dbReference>
<keyword evidence="3" id="KW-0813">Transport</keyword>
<dbReference type="PANTHER" id="PTHR42953">
    <property type="entry name" value="HIGH-AFFINITY ZINC UPTAKE SYSTEM PROTEIN ZNUA-RELATED"/>
    <property type="match status" value="1"/>
</dbReference>
<evidence type="ECO:0000256" key="3">
    <source>
        <dbReference type="ARBA" id="ARBA00022448"/>
    </source>
</evidence>
<dbReference type="Proteomes" id="UP001161389">
    <property type="component" value="Unassembled WGS sequence"/>
</dbReference>
<dbReference type="PANTHER" id="PTHR42953:SF3">
    <property type="entry name" value="HIGH-AFFINITY ZINC UPTAKE SYSTEM PROTEIN ZNUA"/>
    <property type="match status" value="1"/>
</dbReference>
<evidence type="ECO:0000256" key="5">
    <source>
        <dbReference type="ARBA" id="ARBA00022906"/>
    </source>
</evidence>
<evidence type="ECO:0000313" key="6">
    <source>
        <dbReference type="EMBL" id="GLQ32952.1"/>
    </source>
</evidence>
<comment type="caution">
    <text evidence="6">The sequence shown here is derived from an EMBL/GenBank/DDBJ whole genome shotgun (WGS) entry which is preliminary data.</text>
</comment>
<evidence type="ECO:0000313" key="7">
    <source>
        <dbReference type="Proteomes" id="UP001161389"/>
    </source>
</evidence>
<evidence type="ECO:0000256" key="4">
    <source>
        <dbReference type="ARBA" id="ARBA00022729"/>
    </source>
</evidence>
<reference evidence="6" key="1">
    <citation type="journal article" date="2014" name="Int. J. Syst. Evol. Microbiol.">
        <title>Complete genome sequence of Corynebacterium casei LMG S-19264T (=DSM 44701T), isolated from a smear-ripened cheese.</title>
        <authorList>
            <consortium name="US DOE Joint Genome Institute (JGI-PGF)"/>
            <person name="Walter F."/>
            <person name="Albersmeier A."/>
            <person name="Kalinowski J."/>
            <person name="Ruckert C."/>
        </authorList>
    </citation>
    <scope>NUCLEOTIDE SEQUENCE</scope>
    <source>
        <strain evidence="6">NBRC 110071</strain>
    </source>
</reference>
<keyword evidence="5" id="KW-0862">Zinc</keyword>
<protein>
    <recommendedName>
        <fullName evidence="2">High-affinity zinc uptake system protein ZnuA</fullName>
    </recommendedName>
</protein>
<dbReference type="Gene3D" id="3.40.50.1980">
    <property type="entry name" value="Nitrogenase molybdenum iron protein domain"/>
    <property type="match status" value="2"/>
</dbReference>
<dbReference type="GO" id="GO:0046872">
    <property type="term" value="F:metal ion binding"/>
    <property type="evidence" value="ECO:0007669"/>
    <property type="project" value="InterPro"/>
</dbReference>
<dbReference type="AlphaFoldDB" id="A0AA37W7V3"/>
<dbReference type="SUPFAM" id="SSF53807">
    <property type="entry name" value="Helical backbone' metal receptor"/>
    <property type="match status" value="1"/>
</dbReference>
<evidence type="ECO:0000256" key="2">
    <source>
        <dbReference type="ARBA" id="ARBA00015915"/>
    </source>
</evidence>